<evidence type="ECO:0000256" key="8">
    <source>
        <dbReference type="SAM" id="Phobius"/>
    </source>
</evidence>
<evidence type="ECO:0000256" key="1">
    <source>
        <dbReference type="ARBA" id="ARBA00000085"/>
    </source>
</evidence>
<dbReference type="PROSITE" id="PS50109">
    <property type="entry name" value="HIS_KIN"/>
    <property type="match status" value="1"/>
</dbReference>
<feature type="transmembrane region" description="Helical" evidence="8">
    <location>
        <begin position="37"/>
        <end position="58"/>
    </location>
</feature>
<dbReference type="SUPFAM" id="SSF55874">
    <property type="entry name" value="ATPase domain of HSP90 chaperone/DNA topoisomerase II/histidine kinase"/>
    <property type="match status" value="1"/>
</dbReference>
<dbReference type="SMART" id="SM00388">
    <property type="entry name" value="HisKA"/>
    <property type="match status" value="1"/>
</dbReference>
<proteinExistence type="predicted"/>
<accession>A0A1H4LZU7</accession>
<organism evidence="10 11">
    <name type="scientific">Maribacter dokdonensis</name>
    <dbReference type="NCBI Taxonomy" id="320912"/>
    <lineage>
        <taxon>Bacteria</taxon>
        <taxon>Pseudomonadati</taxon>
        <taxon>Bacteroidota</taxon>
        <taxon>Flavobacteriia</taxon>
        <taxon>Flavobacteriales</taxon>
        <taxon>Flavobacteriaceae</taxon>
        <taxon>Maribacter</taxon>
    </lineage>
</organism>
<feature type="transmembrane region" description="Helical" evidence="8">
    <location>
        <begin position="64"/>
        <end position="86"/>
    </location>
</feature>
<keyword evidence="7" id="KW-0175">Coiled coil</keyword>
<keyword evidence="8" id="KW-0472">Membrane</keyword>
<dbReference type="SMART" id="SM00387">
    <property type="entry name" value="HATPase_c"/>
    <property type="match status" value="1"/>
</dbReference>
<keyword evidence="8" id="KW-1133">Transmembrane helix</keyword>
<evidence type="ECO:0000256" key="2">
    <source>
        <dbReference type="ARBA" id="ARBA00012438"/>
    </source>
</evidence>
<keyword evidence="5 10" id="KW-0418">Kinase</keyword>
<dbReference type="SUPFAM" id="SSF47384">
    <property type="entry name" value="Homodimeric domain of signal transducing histidine kinase"/>
    <property type="match status" value="1"/>
</dbReference>
<dbReference type="InterPro" id="IPR003661">
    <property type="entry name" value="HisK_dim/P_dom"/>
</dbReference>
<reference evidence="10 11" key="1">
    <citation type="submission" date="2016-10" db="EMBL/GenBank/DDBJ databases">
        <authorList>
            <person name="de Groot N.N."/>
        </authorList>
    </citation>
    <scope>NUCLEOTIDE SEQUENCE [LARGE SCALE GENOMIC DNA]</scope>
    <source>
        <strain evidence="10 11">MAR_2009_71</strain>
    </source>
</reference>
<dbReference type="InterPro" id="IPR005467">
    <property type="entry name" value="His_kinase_dom"/>
</dbReference>
<dbReference type="Pfam" id="PF07695">
    <property type="entry name" value="7TMR-DISM_7TM"/>
    <property type="match status" value="1"/>
</dbReference>
<evidence type="ECO:0000256" key="6">
    <source>
        <dbReference type="ARBA" id="ARBA00023012"/>
    </source>
</evidence>
<dbReference type="EC" id="2.7.13.3" evidence="2"/>
<feature type="transmembrane region" description="Helical" evidence="8">
    <location>
        <begin position="171"/>
        <end position="192"/>
    </location>
</feature>
<feature type="transmembrane region" description="Helical" evidence="8">
    <location>
        <begin position="198"/>
        <end position="219"/>
    </location>
</feature>
<feature type="transmembrane region" description="Helical" evidence="8">
    <location>
        <begin position="137"/>
        <end position="159"/>
    </location>
</feature>
<evidence type="ECO:0000256" key="5">
    <source>
        <dbReference type="ARBA" id="ARBA00022777"/>
    </source>
</evidence>
<dbReference type="Pfam" id="PF00512">
    <property type="entry name" value="HisKA"/>
    <property type="match status" value="1"/>
</dbReference>
<dbReference type="Pfam" id="PF02518">
    <property type="entry name" value="HATPase_c"/>
    <property type="match status" value="1"/>
</dbReference>
<gene>
    <name evidence="10" type="ORF">SAMN05192540_1472</name>
</gene>
<name>A0A1H4LZU7_9FLAO</name>
<dbReference type="CDD" id="cd00082">
    <property type="entry name" value="HisKA"/>
    <property type="match status" value="1"/>
</dbReference>
<dbReference type="InterPro" id="IPR004358">
    <property type="entry name" value="Sig_transdc_His_kin-like_C"/>
</dbReference>
<dbReference type="InterPro" id="IPR011623">
    <property type="entry name" value="7TMR_DISM_rcpt_extracell_dom1"/>
</dbReference>
<evidence type="ECO:0000256" key="4">
    <source>
        <dbReference type="ARBA" id="ARBA00022679"/>
    </source>
</evidence>
<dbReference type="PRINTS" id="PR00344">
    <property type="entry name" value="BCTRLSENSOR"/>
</dbReference>
<keyword evidence="4" id="KW-0808">Transferase</keyword>
<dbReference type="AlphaFoldDB" id="A0A1H4LZU7"/>
<dbReference type="InterPro" id="IPR050736">
    <property type="entry name" value="Sensor_HK_Regulatory"/>
</dbReference>
<comment type="catalytic activity">
    <reaction evidence="1">
        <text>ATP + protein L-histidine = ADP + protein N-phospho-L-histidine.</text>
        <dbReference type="EC" id="2.7.13.3"/>
    </reaction>
</comment>
<dbReference type="PANTHER" id="PTHR43711">
    <property type="entry name" value="TWO-COMPONENT HISTIDINE KINASE"/>
    <property type="match status" value="1"/>
</dbReference>
<keyword evidence="3" id="KW-0597">Phosphoprotein</keyword>
<dbReference type="EMBL" id="FNTB01000001">
    <property type="protein sequence ID" value="SEB76097.1"/>
    <property type="molecule type" value="Genomic_DNA"/>
</dbReference>
<dbReference type="InterPro" id="IPR036097">
    <property type="entry name" value="HisK_dim/P_sf"/>
</dbReference>
<feature type="transmembrane region" description="Helical" evidence="8">
    <location>
        <begin position="12"/>
        <end position="32"/>
    </location>
</feature>
<feature type="transmembrane region" description="Helical" evidence="8">
    <location>
        <begin position="107"/>
        <end position="131"/>
    </location>
</feature>
<dbReference type="Proteomes" id="UP000183038">
    <property type="component" value="Unassembled WGS sequence"/>
</dbReference>
<dbReference type="InterPro" id="IPR036890">
    <property type="entry name" value="HATPase_C_sf"/>
</dbReference>
<evidence type="ECO:0000256" key="7">
    <source>
        <dbReference type="SAM" id="Coils"/>
    </source>
</evidence>
<evidence type="ECO:0000313" key="10">
    <source>
        <dbReference type="EMBL" id="SEB76097.1"/>
    </source>
</evidence>
<protein>
    <recommendedName>
        <fullName evidence="2">histidine kinase</fullName>
        <ecNumber evidence="2">2.7.13.3</ecNumber>
    </recommendedName>
</protein>
<feature type="coiled-coil region" evidence="7">
    <location>
        <begin position="224"/>
        <end position="274"/>
    </location>
</feature>
<dbReference type="Gene3D" id="3.30.565.10">
    <property type="entry name" value="Histidine kinase-like ATPase, C-terminal domain"/>
    <property type="match status" value="1"/>
</dbReference>
<sequence>MNVIDYQYFETFIFTAIFGVFAIYHILLYIILRYKALLYYCVILIGLTAHFTLYLLLFDADKSFSLLVQNTSLITAMVTTFGFLIFTRNYLAINQYKTPRLNKTYKFLIVATIALTIIHILNIIIAGYNTFSKLLELLAAFTALATMILNIISGIKLFHAEKFNKYYLYSYTPYLLASILYVITWLLSYFFNIKTDCILLITSILITLQIILFSILMGFKFKSIQDENKRIQEEANNRLEYEVDLQTKQLQLAKKELEIQNKELETVNKLKNKLFSLLTHDVRGPLNNVSTLIELIEDKLSDSPLKEITSKLKSDVNDRVSMINTLLDWSYKQLEGVRVHKEQCDLNAIFITIIKEFERAALDKNITIEQEVLCPVIYIDQNMLKVMLRNLLSNAIKFSEYGQKIMFSSKCNSDTIDIIVEDFGTGMQVDWFNSKNEHCPQTKKGTKGEVGTGFGLLITKDFAEMNGGKIICESEINKGTKFTLSFENILPD</sequence>
<feature type="domain" description="Histidine kinase" evidence="9">
    <location>
        <begin position="277"/>
        <end position="490"/>
    </location>
</feature>
<keyword evidence="8" id="KW-0812">Transmembrane</keyword>
<evidence type="ECO:0000313" key="11">
    <source>
        <dbReference type="Proteomes" id="UP000183038"/>
    </source>
</evidence>
<evidence type="ECO:0000256" key="3">
    <source>
        <dbReference type="ARBA" id="ARBA00022553"/>
    </source>
</evidence>
<dbReference type="InterPro" id="IPR003594">
    <property type="entry name" value="HATPase_dom"/>
</dbReference>
<dbReference type="PANTHER" id="PTHR43711:SF1">
    <property type="entry name" value="HISTIDINE KINASE 1"/>
    <property type="match status" value="1"/>
</dbReference>
<dbReference type="OrthoDB" id="9810447at2"/>
<dbReference type="GO" id="GO:0000155">
    <property type="term" value="F:phosphorelay sensor kinase activity"/>
    <property type="evidence" value="ECO:0007669"/>
    <property type="project" value="InterPro"/>
</dbReference>
<dbReference type="Gene3D" id="1.10.287.130">
    <property type="match status" value="1"/>
</dbReference>
<evidence type="ECO:0000259" key="9">
    <source>
        <dbReference type="PROSITE" id="PS50109"/>
    </source>
</evidence>
<dbReference type="RefSeq" id="WP_074671429.1">
    <property type="nucleotide sequence ID" value="NZ_FNTB01000001.1"/>
</dbReference>
<keyword evidence="6" id="KW-0902">Two-component regulatory system</keyword>